<feature type="transmembrane region" description="Helical" evidence="1">
    <location>
        <begin position="54"/>
        <end position="76"/>
    </location>
</feature>
<gene>
    <name evidence="2" type="primary">A04g500250.1_BraROA</name>
    <name evidence="2" type="ORF">IGI04_014214</name>
</gene>
<evidence type="ECO:0000313" key="2">
    <source>
        <dbReference type="EMBL" id="KAG5399607.1"/>
    </source>
</evidence>
<evidence type="ECO:0000256" key="1">
    <source>
        <dbReference type="SAM" id="Phobius"/>
    </source>
</evidence>
<name>A0ABQ7MLL7_BRACM</name>
<dbReference type="Proteomes" id="UP000823674">
    <property type="component" value="Chromosome A04"/>
</dbReference>
<dbReference type="EMBL" id="JADBGQ010000004">
    <property type="protein sequence ID" value="KAG5399607.1"/>
    <property type="molecule type" value="Genomic_DNA"/>
</dbReference>
<keyword evidence="1" id="KW-1133">Transmembrane helix</keyword>
<comment type="caution">
    <text evidence="2">The sequence shown here is derived from an EMBL/GenBank/DDBJ whole genome shotgun (WGS) entry which is preliminary data.</text>
</comment>
<proteinExistence type="predicted"/>
<protein>
    <submittedName>
        <fullName evidence="2">Uncharacterized protein</fullName>
    </submittedName>
</protein>
<keyword evidence="1" id="KW-0812">Transmembrane</keyword>
<evidence type="ECO:0000313" key="3">
    <source>
        <dbReference type="Proteomes" id="UP000823674"/>
    </source>
</evidence>
<keyword evidence="3" id="KW-1185">Reference proteome</keyword>
<accession>A0ABQ7MLL7</accession>
<reference evidence="2 3" key="1">
    <citation type="submission" date="2021-03" db="EMBL/GenBank/DDBJ databases">
        <authorList>
            <person name="King G.J."/>
            <person name="Bancroft I."/>
            <person name="Baten A."/>
            <person name="Bloomfield J."/>
            <person name="Borpatragohain P."/>
            <person name="He Z."/>
            <person name="Irish N."/>
            <person name="Irwin J."/>
            <person name="Liu K."/>
            <person name="Mauleon R.P."/>
            <person name="Moore J."/>
            <person name="Morris R."/>
            <person name="Ostergaard L."/>
            <person name="Wang B."/>
            <person name="Wells R."/>
        </authorList>
    </citation>
    <scope>NUCLEOTIDE SEQUENCE [LARGE SCALE GENOMIC DNA]</scope>
    <source>
        <strain evidence="2">R-o-18</strain>
        <tissue evidence="2">Leaf</tissue>
    </source>
</reference>
<keyword evidence="1" id="KW-0472">Membrane</keyword>
<organism evidence="2 3">
    <name type="scientific">Brassica rapa subsp. trilocularis</name>
    <dbReference type="NCBI Taxonomy" id="1813537"/>
    <lineage>
        <taxon>Eukaryota</taxon>
        <taxon>Viridiplantae</taxon>
        <taxon>Streptophyta</taxon>
        <taxon>Embryophyta</taxon>
        <taxon>Tracheophyta</taxon>
        <taxon>Spermatophyta</taxon>
        <taxon>Magnoliopsida</taxon>
        <taxon>eudicotyledons</taxon>
        <taxon>Gunneridae</taxon>
        <taxon>Pentapetalae</taxon>
        <taxon>rosids</taxon>
        <taxon>malvids</taxon>
        <taxon>Brassicales</taxon>
        <taxon>Brassicaceae</taxon>
        <taxon>Brassiceae</taxon>
        <taxon>Brassica</taxon>
    </lineage>
</organism>
<sequence>MRRSRINRACRRKLLSPLIYRRLWFLFIHELRCWTYLLVHWQAVKAREREAVDIFVHCYSMNHALVYAIAHHFYLISKLHYQSSFYVRHADPVVVFVFYLKPLAALE</sequence>